<sequence>MNDIIFSWKRFWCPRTGTLNLSDGGYLYDPESEYGYMFNKHVVSFDKISEVPCLILLGEPGIGKTEALRKIAILEDKQKSLRIDLRSYGKEERLIRDIFENPLFRACLEGEYSLHLFLDSLDECLLRIDYVAVLLAEEFKKYSSNQNFKNLYLRLACRTADWPSLLERELTELWGKNIQIMELAPLRQMDVYNAAVELRIDADKFMNEIWEKEVVPLAIKPITLKFLLNLYTRHGNFPSTQKELYLQGCELLCEETNESRITSRNVGNFRAMDRLKVASRIAALMVFSNKYAVWRDINFGNVPDEDITIRDISGEYSLQNETSLIISESEIEETLSTGLFTSRGANRFGWAHQTYAEFLAAFYITQNELSSMQVLSLIEHPLNPVRMLVPQLHEVSAWIATMNVELFRQIIKRDPQILLRSDVANVDAEDKKLLVDTLFELFNAEEIRDWDFDEYFYKLNNPSLEQQIRPYILDKERCYVARRAAIRIARACKLRTFQNDLLTIVLNRHEDYQIRIQAGYALSELAEERVKIQLSPLAKSLEEDVDDQLKGIALYVLWPEYISGEDLFSLLTIPKHRNFTGQYIMFLNYEILKKLQVQDLHAALAFVQKYAVNEHFDHQLDDLIYGIMNKAGGYLDDPDILRAFINVLRERLVHYDNFNYINDLIQNQNVRRTILSSLAVSLDEKKFIPVELYSFIKTEDFPWMLQKLTKETNLEFKQKWAELVSRSFNSSDPQQVELLYSAIQTSEILAEKCQGFFLSIPLDSDEAREQRDRQIRNKRLRDAQSPRIQPTVNERISLRLNEFEAGNLDAWWWLNWDLGIKEDNRRVEEMEPNIKALPGWKKVDAHAEERILSAAQKYLVEKKTDATKWFGTNTFHRPDMAGYRALRLIYEQDYEFLRSLTSFQWENWSPVILTQWVSSSRGDEEKIRDKLIKLAYNNAPDRVISELLHLIDKENEQHSNVFIIRSIKECWDARIGEAVLSKLRTQSLKPESIRSLLNELLRYQINGAEEYAKSLLLPKLLDDIDTRTQAIISFATLLQNSKGWEDTIWPLKESNPDFFSEAILSYSSRSFKRHELIQNLSEMALADLYIWLVQRFPHKEDPNHEEDEMHFVGPREEVADLRDSILRYLSNKGTLESCDQITRIVSELPELSWLKWSLLEAKEITRRNTWSPPLPAEILSLVANKHSRLVNSEEQLLDVLIESLNRLEEKLHGITPEVIWLWNQIDIRKYRPRSENEFSDYVKQHLERDLLGRGIVINREVEIRRSAGSLPGERTDLHVNAILSGNTVRANEIITVIIEVKGNWHQELFQAMETQLINRYLKEGKCKYGLYLIGWFEGLNWDTNDKRKSAIPSCGLDQTRDILNEQAKALSKHGIEVRSFVINAFL</sequence>
<dbReference type="RefSeq" id="WP_090675838.1">
    <property type="nucleotide sequence ID" value="NZ_FMTT01000050.1"/>
</dbReference>
<gene>
    <name evidence="1" type="ORF">SAMN04487970_10502</name>
</gene>
<dbReference type="OrthoDB" id="568465at2"/>
<reference evidence="2" key="1">
    <citation type="submission" date="2016-10" db="EMBL/GenBank/DDBJ databases">
        <authorList>
            <person name="Varghese N."/>
            <person name="Submissions S."/>
        </authorList>
    </citation>
    <scope>NUCLEOTIDE SEQUENCE [LARGE SCALE GENOMIC DNA]</scope>
    <source>
        <strain evidence="2">CGMCC 1.8946</strain>
    </source>
</reference>
<keyword evidence="2" id="KW-1185">Reference proteome</keyword>
<name>A0A1G4TEK6_9BACL</name>
<accession>A0A1G4TEK6</accession>
<organism evidence="1 2">
    <name type="scientific">Paenibacillus tianmuensis</name>
    <dbReference type="NCBI Taxonomy" id="624147"/>
    <lineage>
        <taxon>Bacteria</taxon>
        <taxon>Bacillati</taxon>
        <taxon>Bacillota</taxon>
        <taxon>Bacilli</taxon>
        <taxon>Bacillales</taxon>
        <taxon>Paenibacillaceae</taxon>
        <taxon>Paenibacillus</taxon>
    </lineage>
</organism>
<dbReference type="Proteomes" id="UP000198601">
    <property type="component" value="Unassembled WGS sequence"/>
</dbReference>
<dbReference type="SUPFAM" id="SSF52540">
    <property type="entry name" value="P-loop containing nucleoside triphosphate hydrolases"/>
    <property type="match status" value="1"/>
</dbReference>
<proteinExistence type="predicted"/>
<dbReference type="EMBL" id="FMTT01000050">
    <property type="protein sequence ID" value="SCW79802.1"/>
    <property type="molecule type" value="Genomic_DNA"/>
</dbReference>
<evidence type="ECO:0000313" key="1">
    <source>
        <dbReference type="EMBL" id="SCW79802.1"/>
    </source>
</evidence>
<evidence type="ECO:0000313" key="2">
    <source>
        <dbReference type="Proteomes" id="UP000198601"/>
    </source>
</evidence>
<dbReference type="InterPro" id="IPR027417">
    <property type="entry name" value="P-loop_NTPase"/>
</dbReference>
<protein>
    <submittedName>
        <fullName evidence="1">Uncharacterized protein</fullName>
    </submittedName>
</protein>